<evidence type="ECO:0000313" key="2">
    <source>
        <dbReference type="Proteomes" id="UP000276133"/>
    </source>
</evidence>
<organism evidence="1 2">
    <name type="scientific">Brachionus plicatilis</name>
    <name type="common">Marine rotifer</name>
    <name type="synonym">Brachionus muelleri</name>
    <dbReference type="NCBI Taxonomy" id="10195"/>
    <lineage>
        <taxon>Eukaryota</taxon>
        <taxon>Metazoa</taxon>
        <taxon>Spiralia</taxon>
        <taxon>Gnathifera</taxon>
        <taxon>Rotifera</taxon>
        <taxon>Eurotatoria</taxon>
        <taxon>Monogononta</taxon>
        <taxon>Pseudotrocha</taxon>
        <taxon>Ploima</taxon>
        <taxon>Brachionidae</taxon>
        <taxon>Brachionus</taxon>
    </lineage>
</organism>
<protein>
    <submittedName>
        <fullName evidence="1">Uncharacterized protein</fullName>
    </submittedName>
</protein>
<accession>A0A3M7RM97</accession>
<sequence>MIKSFKALSLTNKCRAKFSSAKNYPLKIASFRWLAVCNVHFDIAELIFLFSKLTSIILHHDYHFADPKSLKLSLLLQDFFIFVCVWGRPPLAGLVRPNKIYFSLKSLEQSCLKSLEEGSSNCQIRRYLLPKVFYFSGDFTITQTFQFIQLVFRPQIRAVSYLVLGAGREAMWPAISRSVCQLAGTRKVGLFKNGPETAGQFTDGQKRGCLYWLFKSGRKPAGQRWPAQH</sequence>
<keyword evidence="2" id="KW-1185">Reference proteome</keyword>
<comment type="caution">
    <text evidence="1">The sequence shown here is derived from an EMBL/GenBank/DDBJ whole genome shotgun (WGS) entry which is preliminary data.</text>
</comment>
<dbReference type="AlphaFoldDB" id="A0A3M7RM97"/>
<reference evidence="1 2" key="1">
    <citation type="journal article" date="2018" name="Sci. Rep.">
        <title>Genomic signatures of local adaptation to the degree of environmental predictability in rotifers.</title>
        <authorList>
            <person name="Franch-Gras L."/>
            <person name="Hahn C."/>
            <person name="Garcia-Roger E.M."/>
            <person name="Carmona M.J."/>
            <person name="Serra M."/>
            <person name="Gomez A."/>
        </authorList>
    </citation>
    <scope>NUCLEOTIDE SEQUENCE [LARGE SCALE GENOMIC DNA]</scope>
    <source>
        <strain evidence="1">HYR1</strain>
    </source>
</reference>
<proteinExistence type="predicted"/>
<name>A0A3M7RM97_BRAPC</name>
<dbReference type="EMBL" id="REGN01003066">
    <property type="protein sequence ID" value="RNA24703.1"/>
    <property type="molecule type" value="Genomic_DNA"/>
</dbReference>
<evidence type="ECO:0000313" key="1">
    <source>
        <dbReference type="EMBL" id="RNA24703.1"/>
    </source>
</evidence>
<gene>
    <name evidence="1" type="ORF">BpHYR1_008408</name>
</gene>
<dbReference type="Proteomes" id="UP000276133">
    <property type="component" value="Unassembled WGS sequence"/>
</dbReference>